<feature type="compositionally biased region" description="Basic residues" evidence="1">
    <location>
        <begin position="1"/>
        <end position="13"/>
    </location>
</feature>
<evidence type="ECO:0000313" key="2">
    <source>
        <dbReference type="EMBL" id="GMN62789.1"/>
    </source>
</evidence>
<comment type="caution">
    <text evidence="2">The sequence shown here is derived from an EMBL/GenBank/DDBJ whole genome shotgun (WGS) entry which is preliminary data.</text>
</comment>
<feature type="region of interest" description="Disordered" evidence="1">
    <location>
        <begin position="1"/>
        <end position="21"/>
    </location>
</feature>
<organism evidence="2 3">
    <name type="scientific">Ficus carica</name>
    <name type="common">Common fig</name>
    <dbReference type="NCBI Taxonomy" id="3494"/>
    <lineage>
        <taxon>Eukaryota</taxon>
        <taxon>Viridiplantae</taxon>
        <taxon>Streptophyta</taxon>
        <taxon>Embryophyta</taxon>
        <taxon>Tracheophyta</taxon>
        <taxon>Spermatophyta</taxon>
        <taxon>Magnoliopsida</taxon>
        <taxon>eudicotyledons</taxon>
        <taxon>Gunneridae</taxon>
        <taxon>Pentapetalae</taxon>
        <taxon>rosids</taxon>
        <taxon>fabids</taxon>
        <taxon>Rosales</taxon>
        <taxon>Moraceae</taxon>
        <taxon>Ficeae</taxon>
        <taxon>Ficus</taxon>
    </lineage>
</organism>
<evidence type="ECO:0000313" key="3">
    <source>
        <dbReference type="Proteomes" id="UP001187192"/>
    </source>
</evidence>
<dbReference type="Proteomes" id="UP001187192">
    <property type="component" value="Unassembled WGS sequence"/>
</dbReference>
<accession>A0AA88E265</accession>
<reference evidence="2" key="1">
    <citation type="submission" date="2023-07" db="EMBL/GenBank/DDBJ databases">
        <title>draft genome sequence of fig (Ficus carica).</title>
        <authorList>
            <person name="Takahashi T."/>
            <person name="Nishimura K."/>
        </authorList>
    </citation>
    <scope>NUCLEOTIDE SEQUENCE</scope>
</reference>
<evidence type="ECO:0000256" key="1">
    <source>
        <dbReference type="SAM" id="MobiDB-lite"/>
    </source>
</evidence>
<keyword evidence="3" id="KW-1185">Reference proteome</keyword>
<proteinExistence type="predicted"/>
<gene>
    <name evidence="2" type="ORF">TIFTF001_031875</name>
</gene>
<dbReference type="EMBL" id="BTGU01000135">
    <property type="protein sequence ID" value="GMN62789.1"/>
    <property type="molecule type" value="Genomic_DNA"/>
</dbReference>
<name>A0AA88E265_FICCA</name>
<protein>
    <submittedName>
        <fullName evidence="2">Uncharacterized protein</fullName>
    </submittedName>
</protein>
<sequence>MSTTKKLKLHPKKSPSSFPRAPCWKRARALPKKDAQAPPKTELVLSTWKESSSFAQYKALVNGKKKVNSF</sequence>
<dbReference type="AlphaFoldDB" id="A0AA88E265"/>